<name>A0A1I1JW21_9SPHI</name>
<dbReference type="InterPro" id="IPR050904">
    <property type="entry name" value="Adhesion/Biosynth-related"/>
</dbReference>
<dbReference type="SMART" id="SM00554">
    <property type="entry name" value="FAS1"/>
    <property type="match status" value="3"/>
</dbReference>
<gene>
    <name evidence="2" type="ORF">SAMN05421747_11363</name>
</gene>
<reference evidence="2 3" key="1">
    <citation type="submission" date="2016-10" db="EMBL/GenBank/DDBJ databases">
        <authorList>
            <person name="de Groot N.N."/>
        </authorList>
    </citation>
    <scope>NUCLEOTIDE SEQUENCE [LARGE SCALE GENOMIC DNA]</scope>
    <source>
        <strain evidence="2 3">DSM 22900</strain>
    </source>
</reference>
<dbReference type="EMBL" id="FOLL01000013">
    <property type="protein sequence ID" value="SFC52172.1"/>
    <property type="molecule type" value="Genomic_DNA"/>
</dbReference>
<dbReference type="PANTHER" id="PTHR10900">
    <property type="entry name" value="PERIOSTIN-RELATED"/>
    <property type="match status" value="1"/>
</dbReference>
<dbReference type="RefSeq" id="WP_244518946.1">
    <property type="nucleotide sequence ID" value="NZ_FOLL01000013.1"/>
</dbReference>
<evidence type="ECO:0000313" key="3">
    <source>
        <dbReference type="Proteomes" id="UP000199577"/>
    </source>
</evidence>
<dbReference type="Gene3D" id="2.30.180.10">
    <property type="entry name" value="FAS1 domain"/>
    <property type="match status" value="2"/>
</dbReference>
<dbReference type="Proteomes" id="UP000199577">
    <property type="component" value="Unassembled WGS sequence"/>
</dbReference>
<dbReference type="PROSITE" id="PS50213">
    <property type="entry name" value="FAS1"/>
    <property type="match status" value="2"/>
</dbReference>
<proteinExistence type="predicted"/>
<dbReference type="SUPFAM" id="SSF82153">
    <property type="entry name" value="FAS1 domain"/>
    <property type="match status" value="2"/>
</dbReference>
<dbReference type="InterPro" id="IPR000782">
    <property type="entry name" value="FAS1_domain"/>
</dbReference>
<dbReference type="AlphaFoldDB" id="A0A1I1JW21"/>
<feature type="domain" description="FAS1" evidence="1">
    <location>
        <begin position="38"/>
        <end position="209"/>
    </location>
</feature>
<dbReference type="PROSITE" id="PS51257">
    <property type="entry name" value="PROKAR_LIPOPROTEIN"/>
    <property type="match status" value="1"/>
</dbReference>
<protein>
    <submittedName>
        <fullName evidence="2">Uncaracterized surface protein containing fasciclin (FAS1) repeats</fullName>
    </submittedName>
</protein>
<accession>A0A1I1JW21</accession>
<dbReference type="Pfam" id="PF02469">
    <property type="entry name" value="Fasciclin"/>
    <property type="match status" value="2"/>
</dbReference>
<feature type="domain" description="FAS1" evidence="1">
    <location>
        <begin position="514"/>
        <end position="648"/>
    </location>
</feature>
<dbReference type="PANTHER" id="PTHR10900:SF77">
    <property type="entry name" value="FI19380P1"/>
    <property type="match status" value="1"/>
</dbReference>
<evidence type="ECO:0000259" key="1">
    <source>
        <dbReference type="PROSITE" id="PS50213"/>
    </source>
</evidence>
<sequence length="648" mass="73239">MMTYQRLFGLLISVAISLFLGGCAKNITEYYNPKSTLDKNIIQVLEEDGRFTAFVDAIDRLKLRSTLGEAAIYTCLAPLDEHVQAYFSQLGYSSLDAVPEEELRKFINYHFISGMYYQYNIEQRYLAATTNVGRSRATWYRSRAEGKTPGKPVRFFTPYFFQMQPQDYAGLFGESVEPGGFMVEGARISDTDRDIGASNGVIHVLETPLMVLPRTDEALARDPETSLFSSWQEKHASFVLGEKDEFGWVDTTLYKTYSVGRNLADEQVQSTLLVPTDDAIMAYFEPYLPDLDNTIDSVPQRVMASLIRASQIPNLYFKSDLVSKEDGGLRESRAYVYLVDDISSVITGSVPASNSVIFKTNRLIESAEMNSLEGGIYMKHKVYSQWYWMFERTNLNTGLTDGLSFQHPKKTLLVQPDDVWGFPLAADMLPEEREYRLQQCRTGVLNLDIREDGGFRKRFYATDYGHVLYDDGHFYDYTGHSVQLLTSTPVWERINGAIFEIDGFLTPIDKQDMQWSVYSLIKAVPQFSLFADALDRTGMAAQLQLTGFFTFTVFAPSNAAIQQAGIDLNAMTESELTRFVNRYIIQNRYIFSDGVFNGRIANKNGESMGINGAWETFRISDASGKEIPVVLANAQGNNGVVHQINQLF</sequence>
<evidence type="ECO:0000313" key="2">
    <source>
        <dbReference type="EMBL" id="SFC52172.1"/>
    </source>
</evidence>
<keyword evidence="3" id="KW-1185">Reference proteome</keyword>
<dbReference type="STRING" id="623281.SAMN05421747_11363"/>
<organism evidence="2 3">
    <name type="scientific">Parapedobacter composti</name>
    <dbReference type="NCBI Taxonomy" id="623281"/>
    <lineage>
        <taxon>Bacteria</taxon>
        <taxon>Pseudomonadati</taxon>
        <taxon>Bacteroidota</taxon>
        <taxon>Sphingobacteriia</taxon>
        <taxon>Sphingobacteriales</taxon>
        <taxon>Sphingobacteriaceae</taxon>
        <taxon>Parapedobacter</taxon>
    </lineage>
</organism>
<dbReference type="InterPro" id="IPR036378">
    <property type="entry name" value="FAS1_dom_sf"/>
</dbReference>